<evidence type="ECO:0000256" key="3">
    <source>
        <dbReference type="ARBA" id="ARBA00022691"/>
    </source>
</evidence>
<name>A0A964BQ43_9CYAN</name>
<dbReference type="Proteomes" id="UP000729733">
    <property type="component" value="Unassembled WGS sequence"/>
</dbReference>
<feature type="binding site" evidence="4">
    <location>
        <position position="224"/>
    </location>
    <ligand>
        <name>S-adenosyl-L-methionine</name>
        <dbReference type="ChEBI" id="CHEBI:59789"/>
    </ligand>
</feature>
<feature type="binding site" evidence="4">
    <location>
        <position position="207"/>
    </location>
    <ligand>
        <name>S-adenosyl-L-methionine</name>
        <dbReference type="ChEBI" id="CHEBI:59789"/>
    </ligand>
</feature>
<dbReference type="PANTHER" id="PTHR47441">
    <property type="match status" value="1"/>
</dbReference>
<comment type="caution">
    <text evidence="6">The sequence shown here is derived from an EMBL/GenBank/DDBJ whole genome shotgun (WGS) entry which is preliminary data.</text>
</comment>
<dbReference type="AlphaFoldDB" id="A0A964BQ43"/>
<feature type="binding site" evidence="4">
    <location>
        <position position="178"/>
    </location>
    <ligand>
        <name>S-adenosyl-L-methionine</name>
        <dbReference type="ChEBI" id="CHEBI:59789"/>
    </ligand>
</feature>
<feature type="domain" description="Methyltransferase small" evidence="5">
    <location>
        <begin position="149"/>
        <end position="231"/>
    </location>
</feature>
<keyword evidence="7" id="KW-1185">Reference proteome</keyword>
<dbReference type="PROSITE" id="PS00092">
    <property type="entry name" value="N6_MTASE"/>
    <property type="match status" value="1"/>
</dbReference>
<feature type="binding site" evidence="4">
    <location>
        <begin position="224"/>
        <end position="227"/>
    </location>
    <ligand>
        <name>substrate</name>
    </ligand>
</feature>
<dbReference type="Gene3D" id="3.40.50.150">
    <property type="entry name" value="Vaccinia Virus protein VP39"/>
    <property type="match status" value="1"/>
</dbReference>
<keyword evidence="1 4" id="KW-0489">Methyltransferase</keyword>
<dbReference type="InterPro" id="IPR052663">
    <property type="entry name" value="RF_glutamine_MTase_cyano"/>
</dbReference>
<dbReference type="HAMAP" id="MF_02126">
    <property type="entry name" value="RF_methyltr_PrmC"/>
    <property type="match status" value="1"/>
</dbReference>
<dbReference type="GO" id="GO:0003676">
    <property type="term" value="F:nucleic acid binding"/>
    <property type="evidence" value="ECO:0007669"/>
    <property type="project" value="InterPro"/>
</dbReference>
<organism evidence="6 7">
    <name type="scientific">Waterburya agarophytonicola KI4</name>
    <dbReference type="NCBI Taxonomy" id="2874699"/>
    <lineage>
        <taxon>Bacteria</taxon>
        <taxon>Bacillati</taxon>
        <taxon>Cyanobacteriota</taxon>
        <taxon>Cyanophyceae</taxon>
        <taxon>Pleurocapsales</taxon>
        <taxon>Hyellaceae</taxon>
        <taxon>Waterburya</taxon>
        <taxon>Waterburya agarophytonicola</taxon>
    </lineage>
</organism>
<comment type="function">
    <text evidence="4">Methylates the class 1 translation termination release factors RF1/PrfA and RF2/PrfB on the glutamine residue of the universally conserved GGQ motif.</text>
</comment>
<dbReference type="PANTHER" id="PTHR47441:SF3">
    <property type="entry name" value="RELEASE FACTOR GLUTAMINE METHYLTRANSFERASE"/>
    <property type="match status" value="1"/>
</dbReference>
<evidence type="ECO:0000259" key="5">
    <source>
        <dbReference type="Pfam" id="PF05175"/>
    </source>
</evidence>
<comment type="similarity">
    <text evidence="4">Belongs to the protein N5-glutamine methyltransferase family. PrmC subfamily.</text>
</comment>
<dbReference type="CDD" id="cd02440">
    <property type="entry name" value="AdoMet_MTases"/>
    <property type="match status" value="1"/>
</dbReference>
<accession>A0A964BQ43</accession>
<gene>
    <name evidence="4 6" type="primary">prmC</name>
    <name evidence="6" type="ORF">I4641_10110</name>
</gene>
<protein>
    <recommendedName>
        <fullName evidence="4">Release factor glutamine methyltransferase</fullName>
        <shortName evidence="4">RF MTase</shortName>
        <ecNumber evidence="4">2.1.1.297</ecNumber>
    </recommendedName>
    <alternativeName>
        <fullName evidence="4">N5-glutamine methyltransferase PrmC</fullName>
    </alternativeName>
    <alternativeName>
        <fullName evidence="4">Protein-(glutamine-N5) MTase PrmC</fullName>
    </alternativeName>
    <alternativeName>
        <fullName evidence="4">Protein-glutamine N-methyltransferase PrmC</fullName>
    </alternativeName>
</protein>
<evidence type="ECO:0000256" key="4">
    <source>
        <dbReference type="HAMAP-Rule" id="MF_02126"/>
    </source>
</evidence>
<comment type="catalytic activity">
    <reaction evidence="4">
        <text>L-glutaminyl-[peptide chain release factor] + S-adenosyl-L-methionine = N(5)-methyl-L-glutaminyl-[peptide chain release factor] + S-adenosyl-L-homocysteine + H(+)</text>
        <dbReference type="Rhea" id="RHEA:42896"/>
        <dbReference type="Rhea" id="RHEA-COMP:10271"/>
        <dbReference type="Rhea" id="RHEA-COMP:10272"/>
        <dbReference type="ChEBI" id="CHEBI:15378"/>
        <dbReference type="ChEBI" id="CHEBI:30011"/>
        <dbReference type="ChEBI" id="CHEBI:57856"/>
        <dbReference type="ChEBI" id="CHEBI:59789"/>
        <dbReference type="ChEBI" id="CHEBI:61891"/>
        <dbReference type="EC" id="2.1.1.297"/>
    </reaction>
</comment>
<reference evidence="6" key="1">
    <citation type="journal article" date="2021" name="Antonie Van Leeuwenhoek">
        <title>Draft genome and description of Waterburya agarophytonicola gen. nov. sp. nov. (Pleurocapsales, Cyanobacteria): a seaweed symbiont.</title>
        <authorList>
            <person name="Bonthond G."/>
            <person name="Shalygin S."/>
            <person name="Bayer T."/>
            <person name="Weinberger F."/>
        </authorList>
    </citation>
    <scope>NUCLEOTIDE SEQUENCE</scope>
    <source>
        <strain evidence="6">KI4</strain>
    </source>
</reference>
<dbReference type="EC" id="2.1.1.297" evidence="4"/>
<evidence type="ECO:0000256" key="1">
    <source>
        <dbReference type="ARBA" id="ARBA00022603"/>
    </source>
</evidence>
<dbReference type="GO" id="GO:0102559">
    <property type="term" value="F:peptide chain release factor N(5)-glutamine methyltransferase activity"/>
    <property type="evidence" value="ECO:0007669"/>
    <property type="project" value="UniProtKB-EC"/>
</dbReference>
<dbReference type="InterPro" id="IPR019874">
    <property type="entry name" value="RF_methyltr_PrmC"/>
</dbReference>
<dbReference type="SUPFAM" id="SSF53335">
    <property type="entry name" value="S-adenosyl-L-methionine-dependent methyltransferases"/>
    <property type="match status" value="1"/>
</dbReference>
<keyword evidence="2 4" id="KW-0808">Transferase</keyword>
<evidence type="ECO:0000256" key="2">
    <source>
        <dbReference type="ARBA" id="ARBA00022679"/>
    </source>
</evidence>
<evidence type="ECO:0000313" key="7">
    <source>
        <dbReference type="Proteomes" id="UP000729733"/>
    </source>
</evidence>
<feature type="binding site" evidence="4">
    <location>
        <begin position="155"/>
        <end position="159"/>
    </location>
    <ligand>
        <name>S-adenosyl-L-methionine</name>
        <dbReference type="ChEBI" id="CHEBI:59789"/>
    </ligand>
</feature>
<dbReference type="InterPro" id="IPR007848">
    <property type="entry name" value="Small_mtfrase_dom"/>
</dbReference>
<keyword evidence="3 4" id="KW-0949">S-adenosyl-L-methionine</keyword>
<proteinExistence type="inferred from homology"/>
<dbReference type="InterPro" id="IPR002052">
    <property type="entry name" value="DNA_methylase_N6_adenine_CS"/>
</dbReference>
<dbReference type="InterPro" id="IPR029063">
    <property type="entry name" value="SAM-dependent_MTases_sf"/>
</dbReference>
<dbReference type="GO" id="GO:0032259">
    <property type="term" value="P:methylation"/>
    <property type="evidence" value="ECO:0007669"/>
    <property type="project" value="UniProtKB-KW"/>
</dbReference>
<dbReference type="InterPro" id="IPR004556">
    <property type="entry name" value="HemK-like"/>
</dbReference>
<sequence length="319" mass="36873">MFLHQKKQHQNPQRQRNKKIRLDSISGRELYYWYQRAKQYAIANNIEPKEVDWLLQTITDLSSLSLRIGSFQNQAQINSKKSLSELNLLWQQRLQNRLPVQYLVETVFWRRFQLKVTPAVLIPRPETELIVDIAQEAIKNSIFGIEQNCHWVDLGTGSGAIALGLADSFPQAKIHAVDCSPEALKIARENAINLQLENHIYFYHGNWWDRLEFLRGKVTGMISNPPYIPTSDLEKLQPEVFQHEPHLALDGGVDGLDYIRYLAKSAPQYLVSGGVWLVEMAIDQSDKVVELLDRQEEYYDIKVLPDLNGIDRFVLAYKS</sequence>
<dbReference type="Pfam" id="PF05175">
    <property type="entry name" value="MTS"/>
    <property type="match status" value="1"/>
</dbReference>
<dbReference type="EMBL" id="JADWDC010000020">
    <property type="protein sequence ID" value="MCC0177330.1"/>
    <property type="molecule type" value="Genomic_DNA"/>
</dbReference>
<dbReference type="NCBIfam" id="TIGR03534">
    <property type="entry name" value="RF_mod_PrmC"/>
    <property type="match status" value="1"/>
</dbReference>
<evidence type="ECO:0000313" key="6">
    <source>
        <dbReference type="EMBL" id="MCC0177330.1"/>
    </source>
</evidence>
<dbReference type="NCBIfam" id="TIGR00536">
    <property type="entry name" value="hemK_fam"/>
    <property type="match status" value="1"/>
</dbReference>